<comment type="caution">
    <text evidence="2">The sequence shown here is derived from an EMBL/GenBank/DDBJ whole genome shotgun (WGS) entry which is preliminary data.</text>
</comment>
<evidence type="ECO:0000313" key="3">
    <source>
        <dbReference type="Proteomes" id="UP001396334"/>
    </source>
</evidence>
<feature type="compositionally biased region" description="Basic and acidic residues" evidence="1">
    <location>
        <begin position="75"/>
        <end position="84"/>
    </location>
</feature>
<feature type="region of interest" description="Disordered" evidence="1">
    <location>
        <begin position="1"/>
        <end position="104"/>
    </location>
</feature>
<gene>
    <name evidence="2" type="ORF">V6N11_039019</name>
</gene>
<organism evidence="2 3">
    <name type="scientific">Hibiscus sabdariffa</name>
    <name type="common">roselle</name>
    <dbReference type="NCBI Taxonomy" id="183260"/>
    <lineage>
        <taxon>Eukaryota</taxon>
        <taxon>Viridiplantae</taxon>
        <taxon>Streptophyta</taxon>
        <taxon>Embryophyta</taxon>
        <taxon>Tracheophyta</taxon>
        <taxon>Spermatophyta</taxon>
        <taxon>Magnoliopsida</taxon>
        <taxon>eudicotyledons</taxon>
        <taxon>Gunneridae</taxon>
        <taxon>Pentapetalae</taxon>
        <taxon>rosids</taxon>
        <taxon>malvids</taxon>
        <taxon>Malvales</taxon>
        <taxon>Malvaceae</taxon>
        <taxon>Malvoideae</taxon>
        <taxon>Hibiscus</taxon>
    </lineage>
</organism>
<keyword evidence="3" id="KW-1185">Reference proteome</keyword>
<accession>A0ABR2SLR0</accession>
<reference evidence="2 3" key="1">
    <citation type="journal article" date="2024" name="G3 (Bethesda)">
        <title>Genome assembly of Hibiscus sabdariffa L. provides insights into metabolisms of medicinal natural products.</title>
        <authorList>
            <person name="Kim T."/>
        </authorList>
    </citation>
    <scope>NUCLEOTIDE SEQUENCE [LARGE SCALE GENOMIC DNA]</scope>
    <source>
        <strain evidence="2">TK-2024</strain>
        <tissue evidence="2">Old leaves</tissue>
    </source>
</reference>
<protein>
    <submittedName>
        <fullName evidence="2">Uncharacterized protein</fullName>
    </submittedName>
</protein>
<proteinExistence type="predicted"/>
<evidence type="ECO:0000256" key="1">
    <source>
        <dbReference type="SAM" id="MobiDB-lite"/>
    </source>
</evidence>
<sequence>MERKIAPEEEGKGKLLLEPEPEAETEQSHHQPPNISPMYPVTHYAYGGGMYGTEQGQLKKPESPPASETQSADGPDERRNEPKHKPPPSSGDRDIDITGQSYIQ</sequence>
<dbReference type="Proteomes" id="UP001396334">
    <property type="component" value="Unassembled WGS sequence"/>
</dbReference>
<dbReference type="EMBL" id="JBBPBN010000013">
    <property type="protein sequence ID" value="KAK9026173.1"/>
    <property type="molecule type" value="Genomic_DNA"/>
</dbReference>
<name>A0ABR2SLR0_9ROSI</name>
<evidence type="ECO:0000313" key="2">
    <source>
        <dbReference type="EMBL" id="KAK9026173.1"/>
    </source>
</evidence>
<feature type="compositionally biased region" description="Basic and acidic residues" evidence="1">
    <location>
        <begin position="1"/>
        <end position="17"/>
    </location>
</feature>